<protein>
    <submittedName>
        <fullName evidence="1">Uncharacterized protein</fullName>
    </submittedName>
</protein>
<gene>
    <name evidence="1" type="ORF">ACCO45_010571</name>
</gene>
<reference evidence="1" key="1">
    <citation type="submission" date="2024-12" db="EMBL/GenBank/DDBJ databases">
        <title>Comparative genomics and development of molecular markers within Purpureocillium lilacinum and among Purpureocillium species.</title>
        <authorList>
            <person name="Yeh Z.-Y."/>
            <person name="Ni N.-T."/>
            <person name="Lo P.-H."/>
            <person name="Mushyakhwo K."/>
            <person name="Lin C.-F."/>
            <person name="Nai Y.-S."/>
        </authorList>
    </citation>
    <scope>NUCLEOTIDE SEQUENCE</scope>
    <source>
        <strain evidence="1">NCHU-NPUST-175</strain>
    </source>
</reference>
<comment type="caution">
    <text evidence="1">The sequence shown here is derived from an EMBL/GenBank/DDBJ whole genome shotgun (WGS) entry which is preliminary data.</text>
</comment>
<keyword evidence="2" id="KW-1185">Reference proteome</keyword>
<organism evidence="1 2">
    <name type="scientific">Purpureocillium lilacinum</name>
    <name type="common">Paecilomyces lilacinus</name>
    <dbReference type="NCBI Taxonomy" id="33203"/>
    <lineage>
        <taxon>Eukaryota</taxon>
        <taxon>Fungi</taxon>
        <taxon>Dikarya</taxon>
        <taxon>Ascomycota</taxon>
        <taxon>Pezizomycotina</taxon>
        <taxon>Sordariomycetes</taxon>
        <taxon>Hypocreomycetidae</taxon>
        <taxon>Hypocreales</taxon>
        <taxon>Ophiocordycipitaceae</taxon>
        <taxon>Purpureocillium</taxon>
    </lineage>
</organism>
<name>A0ACC4DG58_PURLI</name>
<accession>A0ACC4DG58</accession>
<dbReference type="Proteomes" id="UP001638806">
    <property type="component" value="Unassembled WGS sequence"/>
</dbReference>
<proteinExistence type="predicted"/>
<sequence>MYRLLFLALLTFVPHHGDGAVIEARKWSNQGLCGVIKGEHVCMLNEQGWRSVVNNGMCHWSLWMPCNNGMCSHDSAPCWINEERQETLCT</sequence>
<evidence type="ECO:0000313" key="2">
    <source>
        <dbReference type="Proteomes" id="UP001638806"/>
    </source>
</evidence>
<dbReference type="EMBL" id="JBGNUJ010000010">
    <property type="protein sequence ID" value="KAL3955008.1"/>
    <property type="molecule type" value="Genomic_DNA"/>
</dbReference>
<evidence type="ECO:0000313" key="1">
    <source>
        <dbReference type="EMBL" id="KAL3955008.1"/>
    </source>
</evidence>